<name>A0A4R0NDP1_9SPHI</name>
<dbReference type="Proteomes" id="UP000291117">
    <property type="component" value="Unassembled WGS sequence"/>
</dbReference>
<keyword evidence="2" id="KW-1185">Reference proteome</keyword>
<dbReference type="AlphaFoldDB" id="A0A4R0NDP1"/>
<reference evidence="1 2" key="1">
    <citation type="submission" date="2019-02" db="EMBL/GenBank/DDBJ databases">
        <title>Pedobacter sp. RP-3-8 sp. nov., isolated from Arctic soil.</title>
        <authorList>
            <person name="Dahal R.H."/>
        </authorList>
    </citation>
    <scope>NUCLEOTIDE SEQUENCE [LARGE SCALE GENOMIC DNA]</scope>
    <source>
        <strain evidence="1 2">RP-3-8</strain>
    </source>
</reference>
<proteinExistence type="predicted"/>
<dbReference type="Pfam" id="PF16263">
    <property type="entry name" value="DUF4917"/>
    <property type="match status" value="1"/>
</dbReference>
<accession>A0A4R0NDP1</accession>
<evidence type="ECO:0000313" key="2">
    <source>
        <dbReference type="Proteomes" id="UP000291117"/>
    </source>
</evidence>
<protein>
    <submittedName>
        <fullName evidence="1">DUF4917 family protein</fullName>
    </submittedName>
</protein>
<dbReference type="EMBL" id="SJSM01000002">
    <property type="protein sequence ID" value="TCC98511.1"/>
    <property type="molecule type" value="Genomic_DNA"/>
</dbReference>
<comment type="caution">
    <text evidence="1">The sequence shown here is derived from an EMBL/GenBank/DDBJ whole genome shotgun (WGS) entry which is preliminary data.</text>
</comment>
<dbReference type="OrthoDB" id="828244at2"/>
<organism evidence="1 2">
    <name type="scientific">Pedobacter hiemivivus</name>
    <dbReference type="NCBI Taxonomy" id="2530454"/>
    <lineage>
        <taxon>Bacteria</taxon>
        <taxon>Pseudomonadati</taxon>
        <taxon>Bacteroidota</taxon>
        <taxon>Sphingobacteriia</taxon>
        <taxon>Sphingobacteriales</taxon>
        <taxon>Sphingobacteriaceae</taxon>
        <taxon>Pedobacter</taxon>
    </lineage>
</organism>
<evidence type="ECO:0000313" key="1">
    <source>
        <dbReference type="EMBL" id="TCC98511.1"/>
    </source>
</evidence>
<gene>
    <name evidence="1" type="ORF">EZ444_04300</name>
</gene>
<sequence>MSINDLMSYQDVVTYLHGKNRTKHLLFGNGFSMSYNSGIFSYNALSDFIEKIDDELLNQLFASLNTKNFELIMQQLDSFAEIAKIFSSDPDLVSKIEGASDKLKTSLIDAVKALHPEHVFTIPEEKCKHCFSFLQSYLENGGFVFSTNYDLLPYWVLLRNKSAVAIDGFGRDLENDGDEFIPDESREYSELRWGKYKDSQTVYYLHGALPFFDNGVDVIKETYTTQHYLLDNIKARMEKKEYPIFVTAGDGRQKLTHIMHNKYLSHCYDKLTCIEGSLVTFGFNFGEYDTHLIDAINKAAHYGKKSGGKLFSIYIGVYSDDGLHHIENIRSRFKCKVNIYNAKTLNIWGH</sequence>
<dbReference type="InterPro" id="IPR032581">
    <property type="entry name" value="DUF4917"/>
</dbReference>